<feature type="compositionally biased region" description="Polar residues" evidence="1">
    <location>
        <begin position="161"/>
        <end position="172"/>
    </location>
</feature>
<accession>A0A5S6QB00</accession>
<feature type="region of interest" description="Disordered" evidence="1">
    <location>
        <begin position="1"/>
        <end position="35"/>
    </location>
</feature>
<name>A0A5S6QB00_TRIMR</name>
<dbReference type="Proteomes" id="UP000046395">
    <property type="component" value="Unassembled WGS sequence"/>
</dbReference>
<protein>
    <submittedName>
        <fullName evidence="3">RanBD1 domain-containing protein</fullName>
    </submittedName>
</protein>
<reference evidence="3" key="1">
    <citation type="submission" date="2019-12" db="UniProtKB">
        <authorList>
            <consortium name="WormBaseParasite"/>
        </authorList>
    </citation>
    <scope>IDENTIFICATION</scope>
</reference>
<evidence type="ECO:0000313" key="3">
    <source>
        <dbReference type="WBParaSite" id="TMUE_1000004389.1"/>
    </source>
</evidence>
<organism evidence="2 3">
    <name type="scientific">Trichuris muris</name>
    <name type="common">Mouse whipworm</name>
    <dbReference type="NCBI Taxonomy" id="70415"/>
    <lineage>
        <taxon>Eukaryota</taxon>
        <taxon>Metazoa</taxon>
        <taxon>Ecdysozoa</taxon>
        <taxon>Nematoda</taxon>
        <taxon>Enoplea</taxon>
        <taxon>Dorylaimia</taxon>
        <taxon>Trichinellida</taxon>
        <taxon>Trichuridae</taxon>
        <taxon>Trichuris</taxon>
    </lineage>
</organism>
<dbReference type="WBParaSite" id="TMUE_1000004389.1">
    <property type="protein sequence ID" value="TMUE_1000004389.1"/>
    <property type="gene ID" value="WBGene00288168"/>
</dbReference>
<keyword evidence="2" id="KW-1185">Reference proteome</keyword>
<proteinExistence type="predicted"/>
<feature type="region of interest" description="Disordered" evidence="1">
    <location>
        <begin position="148"/>
        <end position="179"/>
    </location>
</feature>
<evidence type="ECO:0000313" key="2">
    <source>
        <dbReference type="Proteomes" id="UP000046395"/>
    </source>
</evidence>
<sequence>MTEAPPSKISNGDVGNKSGQESEKETESGKQCNNKGHSLQLKHMRLLSFSRATSDNVKPSVSPFWLPDKEVARRVCDRRLGSILCKRKAPTIFVETCNLYDKWVFERTAVVKADEFARTGIKMRRIDKTSDQDQLATVGQSVAVTATSFSPPTSGVDMQAATPSASESSVPSFGTDIAPVTKSDSAKPFQFGVSASNGAPKPEFKFEFTSSNAPPLSTSTFKTQTLPQLPQPPTGQLGFQGMFPPVTAGPAQSSTEGNQIFAFNPGSLATAAKRTSLTRRRRR</sequence>
<evidence type="ECO:0000256" key="1">
    <source>
        <dbReference type="SAM" id="MobiDB-lite"/>
    </source>
</evidence>
<dbReference type="AlphaFoldDB" id="A0A5S6QB00"/>